<dbReference type="EMBL" id="CM042884">
    <property type="protein sequence ID" value="KAI4368311.1"/>
    <property type="molecule type" value="Genomic_DNA"/>
</dbReference>
<evidence type="ECO:0000313" key="1">
    <source>
        <dbReference type="EMBL" id="KAI4368311.1"/>
    </source>
</evidence>
<comment type="caution">
    <text evidence="1">The sequence shown here is derived from an EMBL/GenBank/DDBJ whole genome shotgun (WGS) entry which is preliminary data.</text>
</comment>
<gene>
    <name evidence="1" type="ORF">MLD38_016884</name>
</gene>
<keyword evidence="2" id="KW-1185">Reference proteome</keyword>
<reference evidence="2" key="1">
    <citation type="journal article" date="2023" name="Front. Plant Sci.">
        <title>Chromosomal-level genome assembly of Melastoma candidum provides insights into trichome evolution.</title>
        <authorList>
            <person name="Zhong Y."/>
            <person name="Wu W."/>
            <person name="Sun C."/>
            <person name="Zou P."/>
            <person name="Liu Y."/>
            <person name="Dai S."/>
            <person name="Zhou R."/>
        </authorList>
    </citation>
    <scope>NUCLEOTIDE SEQUENCE [LARGE SCALE GENOMIC DNA]</scope>
</reference>
<accession>A0ACB9QN62</accession>
<protein>
    <submittedName>
        <fullName evidence="1">Uncharacterized protein</fullName>
    </submittedName>
</protein>
<sequence length="380" mass="41697">MNFLRSVFSDTPPQSPPSSPSPEPNPSPDPNPNPSLDSPTSSGWNLTSLLDSYSRDLADFSSAFRHDTSLISRSLLPVPLSLDHAQHSLESVGQAIDDLGSLLLAFSTTDHDPSSSSSPSSPIAIAPGSVVFGEKYSRHAAQLSAIQGDAGTYLDEPDDGAEFANWKLGFVLDDREEEIERLLSGDGVVRSIYETVVPREVQRDVFWERYFYRVYKLDKAEDARARLVQRAMTGEDDEDDLRWDFEEEEEDNGGGKIGGGNEVDRGRDDGRPLTSDAVESNRGKSGEKEAQAMEKDSGGDSSSKDSDLSIISSQPSMPEVEDLGWDEIEDASNDNEKTKVKPAEGVSRTRKDELRNRLSSAAEDDELSWDIEDEDGSHHP</sequence>
<organism evidence="1 2">
    <name type="scientific">Melastoma candidum</name>
    <dbReference type="NCBI Taxonomy" id="119954"/>
    <lineage>
        <taxon>Eukaryota</taxon>
        <taxon>Viridiplantae</taxon>
        <taxon>Streptophyta</taxon>
        <taxon>Embryophyta</taxon>
        <taxon>Tracheophyta</taxon>
        <taxon>Spermatophyta</taxon>
        <taxon>Magnoliopsida</taxon>
        <taxon>eudicotyledons</taxon>
        <taxon>Gunneridae</taxon>
        <taxon>Pentapetalae</taxon>
        <taxon>rosids</taxon>
        <taxon>malvids</taxon>
        <taxon>Myrtales</taxon>
        <taxon>Melastomataceae</taxon>
        <taxon>Melastomatoideae</taxon>
        <taxon>Melastomateae</taxon>
        <taxon>Melastoma</taxon>
    </lineage>
</organism>
<proteinExistence type="predicted"/>
<evidence type="ECO:0000313" key="2">
    <source>
        <dbReference type="Proteomes" id="UP001057402"/>
    </source>
</evidence>
<name>A0ACB9QN62_9MYRT</name>
<dbReference type="Proteomes" id="UP001057402">
    <property type="component" value="Chromosome 5"/>
</dbReference>